<dbReference type="AlphaFoldDB" id="A0A9W6F524"/>
<evidence type="ECO:0000313" key="3">
    <source>
        <dbReference type="Proteomes" id="UP001165080"/>
    </source>
</evidence>
<name>A0A9W6F524_9CHLO</name>
<dbReference type="EMBL" id="BRXU01000017">
    <property type="protein sequence ID" value="GLC56803.1"/>
    <property type="molecule type" value="Genomic_DNA"/>
</dbReference>
<evidence type="ECO:0000256" key="1">
    <source>
        <dbReference type="SAM" id="MobiDB-lite"/>
    </source>
</evidence>
<evidence type="ECO:0000313" key="2">
    <source>
        <dbReference type="EMBL" id="GLC56803.1"/>
    </source>
</evidence>
<keyword evidence="3" id="KW-1185">Reference proteome</keyword>
<feature type="region of interest" description="Disordered" evidence="1">
    <location>
        <begin position="83"/>
        <end position="104"/>
    </location>
</feature>
<sequence length="124" mass="13328">MQQFGSATNPEFAHEVTPPGLMFSNMRYEYLGNVATGAGGVPRSAQVQAFDNNLTPVMPGSIPLPPIPEPQIHERLLAEMEAAKTQSRQKVVSPAAMPGSIPLPPMPIPDIDEWLPAAMKAVKI</sequence>
<proteinExistence type="predicted"/>
<comment type="caution">
    <text evidence="2">The sequence shown here is derived from an EMBL/GenBank/DDBJ whole genome shotgun (WGS) entry which is preliminary data.</text>
</comment>
<gene>
    <name evidence="2" type="primary">PLEST009664</name>
    <name evidence="2" type="ORF">PLESTB_001150800</name>
</gene>
<reference evidence="2 3" key="1">
    <citation type="journal article" date="2023" name="Commun. Biol.">
        <title>Reorganization of the ancestral sex-determining regions during the evolution of trioecy in Pleodorina starrii.</title>
        <authorList>
            <person name="Takahashi K."/>
            <person name="Suzuki S."/>
            <person name="Kawai-Toyooka H."/>
            <person name="Yamamoto K."/>
            <person name="Hamaji T."/>
            <person name="Ootsuki R."/>
            <person name="Yamaguchi H."/>
            <person name="Kawachi M."/>
            <person name="Higashiyama T."/>
            <person name="Nozaki H."/>
        </authorList>
    </citation>
    <scope>NUCLEOTIDE SEQUENCE [LARGE SCALE GENOMIC DNA]</scope>
    <source>
        <strain evidence="2 3">NIES-4479</strain>
    </source>
</reference>
<dbReference type="Proteomes" id="UP001165080">
    <property type="component" value="Unassembled WGS sequence"/>
</dbReference>
<accession>A0A9W6F524</accession>
<organism evidence="2 3">
    <name type="scientific">Pleodorina starrii</name>
    <dbReference type="NCBI Taxonomy" id="330485"/>
    <lineage>
        <taxon>Eukaryota</taxon>
        <taxon>Viridiplantae</taxon>
        <taxon>Chlorophyta</taxon>
        <taxon>core chlorophytes</taxon>
        <taxon>Chlorophyceae</taxon>
        <taxon>CS clade</taxon>
        <taxon>Chlamydomonadales</taxon>
        <taxon>Volvocaceae</taxon>
        <taxon>Pleodorina</taxon>
    </lineage>
</organism>
<protein>
    <submittedName>
        <fullName evidence="2">Uncharacterized protein</fullName>
    </submittedName>
</protein>